<comment type="caution">
    <text evidence="1">The sequence shown here is derived from an EMBL/GenBank/DDBJ whole genome shotgun (WGS) entry which is preliminary data.</text>
</comment>
<evidence type="ECO:0000313" key="2">
    <source>
        <dbReference type="Proteomes" id="UP000037035"/>
    </source>
</evidence>
<sequence length="136" mass="15571">MPKIARNQPNQDCQDVQIGYFFIKITENPTPATTNPRPTSKLAACVKQVKHLKPKNLINMSLCLCAEIQGKISTHLQCYNILSSSPKWNNHFELEAPRIGNKKYDTDHPTGKKVKYVFIFLIPLYLMEMSKISNFC</sequence>
<dbReference type="EMBL" id="LAVV01007069">
    <property type="protein sequence ID" value="KNZ57216.1"/>
    <property type="molecule type" value="Genomic_DNA"/>
</dbReference>
<protein>
    <submittedName>
        <fullName evidence="1">Uncharacterized protein</fullName>
    </submittedName>
</protein>
<evidence type="ECO:0000313" key="1">
    <source>
        <dbReference type="EMBL" id="KNZ57216.1"/>
    </source>
</evidence>
<accession>A0A0L6V8S5</accession>
<organism evidence="1 2">
    <name type="scientific">Puccinia sorghi</name>
    <dbReference type="NCBI Taxonomy" id="27349"/>
    <lineage>
        <taxon>Eukaryota</taxon>
        <taxon>Fungi</taxon>
        <taxon>Dikarya</taxon>
        <taxon>Basidiomycota</taxon>
        <taxon>Pucciniomycotina</taxon>
        <taxon>Pucciniomycetes</taxon>
        <taxon>Pucciniales</taxon>
        <taxon>Pucciniaceae</taxon>
        <taxon>Puccinia</taxon>
    </lineage>
</organism>
<dbReference type="VEuPathDB" id="FungiDB:VP01_2209g1"/>
<keyword evidence="2" id="KW-1185">Reference proteome</keyword>
<name>A0A0L6V8S5_9BASI</name>
<reference evidence="1 2" key="1">
    <citation type="submission" date="2015-08" db="EMBL/GenBank/DDBJ databases">
        <title>Next Generation Sequencing and Analysis of the Genome of Puccinia sorghi L Schw, the Causal Agent of Maize Common Rust.</title>
        <authorList>
            <person name="Rochi L."/>
            <person name="Burguener G."/>
            <person name="Darino M."/>
            <person name="Turjanski A."/>
            <person name="Kreff E."/>
            <person name="Dieguez M.J."/>
            <person name="Sacco F."/>
        </authorList>
    </citation>
    <scope>NUCLEOTIDE SEQUENCE [LARGE SCALE GENOMIC DNA]</scope>
    <source>
        <strain evidence="1 2">RO10H11247</strain>
    </source>
</reference>
<dbReference type="Proteomes" id="UP000037035">
    <property type="component" value="Unassembled WGS sequence"/>
</dbReference>
<gene>
    <name evidence="1" type="ORF">VP01_2209g1</name>
</gene>
<dbReference type="OrthoDB" id="7763131at2759"/>
<proteinExistence type="predicted"/>
<dbReference type="AlphaFoldDB" id="A0A0L6V8S5"/>